<comment type="similarity">
    <text evidence="2 10">Belongs to the disproportionating enzyme family.</text>
</comment>
<evidence type="ECO:0000313" key="14">
    <source>
        <dbReference type="Proteomes" id="UP001299608"/>
    </source>
</evidence>
<evidence type="ECO:0000256" key="10">
    <source>
        <dbReference type="RuleBase" id="RU361207"/>
    </source>
</evidence>
<dbReference type="NCBIfam" id="TIGR00217">
    <property type="entry name" value="malQ"/>
    <property type="match status" value="1"/>
</dbReference>
<dbReference type="Proteomes" id="UP001299608">
    <property type="component" value="Unassembled WGS sequence"/>
</dbReference>
<dbReference type="Pfam" id="PF02446">
    <property type="entry name" value="Glyco_hydro_77"/>
    <property type="match status" value="1"/>
</dbReference>
<keyword evidence="6 10" id="KW-0808">Transferase</keyword>
<keyword evidence="7 10" id="KW-0119">Carbohydrate metabolism</keyword>
<dbReference type="PANTHER" id="PTHR32438:SF5">
    <property type="entry name" value="4-ALPHA-GLUCANOTRANSFERASE DPE1, CHLOROPLASTIC_AMYLOPLASTIC"/>
    <property type="match status" value="1"/>
</dbReference>
<keyword evidence="5 10" id="KW-0328">Glycosyltransferase</keyword>
<comment type="catalytic activity">
    <reaction evidence="1 10">
        <text>Transfers a segment of a (1-&gt;4)-alpha-D-glucan to a new position in an acceptor, which may be glucose or a (1-&gt;4)-alpha-D-glucan.</text>
        <dbReference type="EC" id="2.4.1.25"/>
    </reaction>
</comment>
<dbReference type="AlphaFoldDB" id="A0AAW5BT40"/>
<evidence type="ECO:0000256" key="2">
    <source>
        <dbReference type="ARBA" id="ARBA00005684"/>
    </source>
</evidence>
<evidence type="ECO:0000256" key="3">
    <source>
        <dbReference type="ARBA" id="ARBA00012560"/>
    </source>
</evidence>
<sequence>MKRESGILLSISSLPSRYGIGCFSKEAYEFVDQLKQAGQSCWQILPLGPTSYGDSPYQSFSTFAGNPYFISLEDLIEEGVLTRKECDSADFGTHPGAVDYAKIYKERFPLLRLAYERSNISQDEEFKQFSADNKWWLEDYALFMAVKSRFDGKPWTQWAEDIRLRWQNALDYYRRELYYDIEFHEYLQFKFIRQWNKLKSYANHNGIRIVGDIPIYVAMDSADAWAHPELFELDRDNVPTAVAGCPPDGFSSTGQLWGNPLYRWDYHRQTGYQWWISRLSYCYRLYDVVRIDHFRGFDEYYSIPAGSDTAVGGHWEQGPGIGFFHAVKQALGEKEIIAEDLGYVTDSVRQLVKDCSFPGMKVLEFAFDSRDSGCASDYLPHNYPENCVAYTGTHDNETITGWFNSITPAEQTLARDYLCDSHTPENRLYLSFISLIMRSQARLCIIPLQDYMGLDNDCRVNTPSTVGENWKWRLLPGQVTKELLQTIGAVTLRYGRWNW</sequence>
<dbReference type="InterPro" id="IPR017853">
    <property type="entry name" value="GH"/>
</dbReference>
<evidence type="ECO:0000256" key="4">
    <source>
        <dbReference type="ARBA" id="ARBA00020295"/>
    </source>
</evidence>
<evidence type="ECO:0000313" key="13">
    <source>
        <dbReference type="Proteomes" id="UP000669239"/>
    </source>
</evidence>
<proteinExistence type="inferred from homology"/>
<dbReference type="Gene3D" id="3.20.20.80">
    <property type="entry name" value="Glycosidases"/>
    <property type="match status" value="1"/>
</dbReference>
<evidence type="ECO:0000313" key="12">
    <source>
        <dbReference type="EMBL" id="NSJ49655.1"/>
    </source>
</evidence>
<reference evidence="11" key="3">
    <citation type="submission" date="2022-01" db="EMBL/GenBank/DDBJ databases">
        <title>Collection of gut derived symbiotic bacterial strains cultured from healthy donors.</title>
        <authorList>
            <person name="Lin H."/>
            <person name="Kohout C."/>
            <person name="Waligurski E."/>
            <person name="Pamer E.G."/>
        </authorList>
    </citation>
    <scope>NUCLEOTIDE SEQUENCE</scope>
    <source>
        <strain evidence="11">DFI.6.55</strain>
    </source>
</reference>
<gene>
    <name evidence="11" type="primary">malQ</name>
    <name evidence="12" type="ORF">G5B36_13230</name>
    <name evidence="11" type="ORF">L0N08_16475</name>
</gene>
<dbReference type="EC" id="2.4.1.25" evidence="3 10"/>
<evidence type="ECO:0000256" key="7">
    <source>
        <dbReference type="ARBA" id="ARBA00023277"/>
    </source>
</evidence>
<dbReference type="RefSeq" id="WP_165642299.1">
    <property type="nucleotide sequence ID" value="NZ_BAABZL010000001.1"/>
</dbReference>
<dbReference type="Proteomes" id="UP000669239">
    <property type="component" value="Unassembled WGS sequence"/>
</dbReference>
<dbReference type="EMBL" id="JAAITT010000017">
    <property type="protein sequence ID" value="NSJ49655.1"/>
    <property type="molecule type" value="Genomic_DNA"/>
</dbReference>
<evidence type="ECO:0000256" key="1">
    <source>
        <dbReference type="ARBA" id="ARBA00000439"/>
    </source>
</evidence>
<dbReference type="InterPro" id="IPR003385">
    <property type="entry name" value="Glyco_hydro_77"/>
</dbReference>
<dbReference type="GO" id="GO:0005975">
    <property type="term" value="P:carbohydrate metabolic process"/>
    <property type="evidence" value="ECO:0007669"/>
    <property type="project" value="InterPro"/>
</dbReference>
<reference evidence="12 13" key="1">
    <citation type="journal article" date="2020" name="Cell Host Microbe">
        <title>Functional and Genomic Variation between Human-Derived Isolates of Lachnospiraceae Reveals Inter- and Intra-Species Diversity.</title>
        <authorList>
            <person name="Sorbara M.T."/>
            <person name="Littmann E.R."/>
            <person name="Fontana E."/>
            <person name="Moody T.U."/>
            <person name="Kohout C.E."/>
            <person name="Gjonbalaj M."/>
            <person name="Eaton V."/>
            <person name="Seok R."/>
            <person name="Leiner I.M."/>
            <person name="Pamer E.G."/>
        </authorList>
    </citation>
    <scope>NUCLEOTIDE SEQUENCE [LARGE SCALE GENOMIC DNA]</scope>
    <source>
        <strain evidence="12 13">MSK.1.17</strain>
    </source>
</reference>
<protein>
    <recommendedName>
        <fullName evidence="4 10">4-alpha-glucanotransferase</fullName>
        <ecNumber evidence="3 10">2.4.1.25</ecNumber>
    </recommendedName>
    <alternativeName>
        <fullName evidence="8 10">Amylomaltase</fullName>
    </alternativeName>
    <alternativeName>
        <fullName evidence="9 10">Disproportionating enzyme</fullName>
    </alternativeName>
</protein>
<dbReference type="PANTHER" id="PTHR32438">
    <property type="entry name" value="4-ALPHA-GLUCANOTRANSFERASE DPE1, CHLOROPLASTIC/AMYLOPLASTIC"/>
    <property type="match status" value="1"/>
</dbReference>
<dbReference type="GeneID" id="97205151"/>
<keyword evidence="13" id="KW-1185">Reference proteome</keyword>
<evidence type="ECO:0000256" key="8">
    <source>
        <dbReference type="ARBA" id="ARBA00031423"/>
    </source>
</evidence>
<evidence type="ECO:0000256" key="5">
    <source>
        <dbReference type="ARBA" id="ARBA00022676"/>
    </source>
</evidence>
<reference evidence="12" key="2">
    <citation type="submission" date="2020-02" db="EMBL/GenBank/DDBJ databases">
        <authorList>
            <person name="Littmann E."/>
            <person name="Sorbara M."/>
        </authorList>
    </citation>
    <scope>NUCLEOTIDE SEQUENCE</scope>
    <source>
        <strain evidence="12">MSK.1.17</strain>
    </source>
</reference>
<name>A0AAW5BT40_9FIRM</name>
<dbReference type="SUPFAM" id="SSF51445">
    <property type="entry name" value="(Trans)glycosidases"/>
    <property type="match status" value="1"/>
</dbReference>
<accession>A0AAW5BT40</accession>
<comment type="caution">
    <text evidence="11">The sequence shown here is derived from an EMBL/GenBank/DDBJ whole genome shotgun (WGS) entry which is preliminary data.</text>
</comment>
<dbReference type="NCBIfam" id="NF011080">
    <property type="entry name" value="PRK14508.1-3"/>
    <property type="match status" value="1"/>
</dbReference>
<evidence type="ECO:0000256" key="6">
    <source>
        <dbReference type="ARBA" id="ARBA00022679"/>
    </source>
</evidence>
<dbReference type="GO" id="GO:0004134">
    <property type="term" value="F:4-alpha-glucanotransferase activity"/>
    <property type="evidence" value="ECO:0007669"/>
    <property type="project" value="UniProtKB-EC"/>
</dbReference>
<evidence type="ECO:0000313" key="11">
    <source>
        <dbReference type="EMBL" id="MCG4747022.1"/>
    </source>
</evidence>
<evidence type="ECO:0000256" key="9">
    <source>
        <dbReference type="ARBA" id="ARBA00031501"/>
    </source>
</evidence>
<organism evidence="11 14">
    <name type="scientific">Enterocloster aldenensis</name>
    <dbReference type="NCBI Taxonomy" id="358742"/>
    <lineage>
        <taxon>Bacteria</taxon>
        <taxon>Bacillati</taxon>
        <taxon>Bacillota</taxon>
        <taxon>Clostridia</taxon>
        <taxon>Lachnospirales</taxon>
        <taxon>Lachnospiraceae</taxon>
        <taxon>Enterocloster</taxon>
    </lineage>
</organism>
<dbReference type="EMBL" id="JAKNGE010000020">
    <property type="protein sequence ID" value="MCG4747022.1"/>
    <property type="molecule type" value="Genomic_DNA"/>
</dbReference>